<organism evidence="23 24">
    <name type="scientific">Friedmanniomyces endolithicus</name>
    <dbReference type="NCBI Taxonomy" id="329885"/>
    <lineage>
        <taxon>Eukaryota</taxon>
        <taxon>Fungi</taxon>
        <taxon>Dikarya</taxon>
        <taxon>Ascomycota</taxon>
        <taxon>Pezizomycotina</taxon>
        <taxon>Dothideomycetes</taxon>
        <taxon>Dothideomycetidae</taxon>
        <taxon>Mycosphaerellales</taxon>
        <taxon>Teratosphaeriaceae</taxon>
        <taxon>Friedmanniomyces</taxon>
    </lineage>
</organism>
<keyword evidence="14 18" id="KW-0505">Motor protein</keyword>
<dbReference type="GO" id="GO:0005524">
    <property type="term" value="F:ATP binding"/>
    <property type="evidence" value="ECO:0007669"/>
    <property type="project" value="UniProtKB-UniRule"/>
</dbReference>
<evidence type="ECO:0000256" key="20">
    <source>
        <dbReference type="SAM" id="MobiDB-lite"/>
    </source>
</evidence>
<evidence type="ECO:0000313" key="24">
    <source>
        <dbReference type="Proteomes" id="UP000310066"/>
    </source>
</evidence>
<evidence type="ECO:0000256" key="12">
    <source>
        <dbReference type="ARBA" id="ARBA00023054"/>
    </source>
</evidence>
<feature type="transmembrane region" description="Helical" evidence="21">
    <location>
        <begin position="187"/>
        <end position="206"/>
    </location>
</feature>
<feature type="transmembrane region" description="Helical" evidence="21">
    <location>
        <begin position="314"/>
        <end position="335"/>
    </location>
</feature>
<feature type="region of interest" description="Disordered" evidence="20">
    <location>
        <begin position="1042"/>
        <end position="1077"/>
    </location>
</feature>
<dbReference type="GO" id="GO:0000073">
    <property type="term" value="P:initial mitotic spindle pole body separation"/>
    <property type="evidence" value="ECO:0007669"/>
    <property type="project" value="UniProtKB-ARBA"/>
</dbReference>
<feature type="binding site" evidence="18">
    <location>
        <begin position="1169"/>
        <end position="1176"/>
    </location>
    <ligand>
        <name>ATP</name>
        <dbReference type="ChEBI" id="CHEBI:30616"/>
    </ligand>
</feature>
<dbReference type="InterPro" id="IPR027417">
    <property type="entry name" value="P-loop_NTPase"/>
</dbReference>
<feature type="region of interest" description="Disordered" evidence="20">
    <location>
        <begin position="968"/>
        <end position="1012"/>
    </location>
</feature>
<sequence length="2236" mass="243437">MDEKSLEAAASPSESAVQVSSTYIRPQARKLHDSAVSFEEYHYYALKTREEERNVQAPKTDWREILLRKKPANELAADSSGARGGDEEKHGHVATAGNVNLADPQARLQVSDQEWTDASRAFRTASWGACFYLITTDILGPYGVGFAIGTLGWGPGIALYTVFGGLAGYSGYLLWHAFLGLDSHARQIVNVLQALALILVLGQITIQQGQALSQVSKFQLCYAVCPVIFIIVGFFFGQIRTLQSYGWVANLAVWLNLLVIFISMGAFAHSPPNYAISILGSSGGVVDPTTITPDANGNYPPIIHYSGMPPSGSFIGALNGLLSGVFAYGGAQLFVEFMAEMRRPRDFLKAMWGAQFFIWAVYLIYGCYTYYWQGQYSYTISYQGVSSYGLQTAGNMIGIISGLIAAGLYSNIGIKVMYNNVLMDVFKAPPLNTKTGKILWIMIVPIWWIIGYVIAAGIPDYFGFVSVVAAATILEFTYCFPPMMALAYDIRLNVMKSTVGEGFNPLTGEVSRKYSGVSYWVRGFFSGGMFQIAMNIWHLLYALGADMASPKSAAVVPGHSLGSLTLGASLHEIMTLVKEDKAQYPVINLHYFQTEPLATPVIVSLPGNGLRLQFDGPDQRLRLIEVLDFGKIRLQHRGSDLIKTHEESPSVSGPAFKRVYSQLGPSYPGEYSPPDDHSRYGTYVLSWTGVAFNFPVLHSEWSADKDHVSVLGSHAALPATSMALFEGKSWPDVRSDLFVKPCVGPRSSALASRPKDDLPAEVDHALIRADGIIELLRLGSAGRVSITLNETTTQDLITELGAPDAFHKREEQDVEQTSHGRTGSTSRPVFNGRQHAGSQPSSYSSTGTDTFETDFDAGDVAEDASDRASRQRFWCYFSHGLDILVGPPEDTASKTIEHGTRTPLSTSPHLVVFKVIIHGNLPGSYAFNRHRRLRWTIELPNDSSPTPTYLESEQNFEHDIKPALLSTQADNESESEMGRGKVMNRSWGGDSSESSFYLPDAEEGLEDEEGSSEQWLGNTKLFAFRGLTFEVLENGAVSANRAQTATPTLTGRASPTESIASSKSRTPKRKAASEMDDAGQETNINVVVRCRGRNDREVRENSGVVVSTEGVKGKKVELSMGPSALSNKTYQFDKVFSPAADQGMLFDEVVVPILDEVLAGFNCTIFAYGQTGTGKTYTMSGDIADTLPIPDAAGIIPRALHSLFARLSEEDAEKCEYSVKCSFIELYNEELRDLLAADGGSKLKIFDEANKNGRSTTLVQGMEESHIKSAPNGIRLLREGSHKRQVAATQCNDLSSRSHTVFTVTIYMKRTAETGEEFVSAGKLNLVDLAGSENIQRSGAENKRAAEAGLINKSLLTLGRVINALVDKSSHIPYRESKLTRLLQDSLGGRTKTCIIATLSPAKSNLEETISTLDYAFRAKNIRNKPQINQMVSKKTLLREFTAEIEKLKSELIATRQRNGVYLTTESYEEITTESESRRILAEEQKDRIDTIEANLRNKVQELFTLTTNSQMMKRDTEQTRMMLEGTKSVLEKTEIVLAHTRQSLAEENELRKAHQQTEEKLAAVGEDLLGTLGTTTDHVDRLHSKLRRRSDLQSVNRSKWAESQSHVFETTSVVDERLHALRGEQESLLSAMTGRMRTFVTDELQELQSSQTLLSEKSTAFLESEAEVNAQTSAARDEMNHVLEEISTLREDVKQKVGAGLTDLSSAAQRISAGIAGELDVFHSQLQDSYVSLGKEFKGIFDGLIKRMNEQQGEAERLRQQIAQANASFLDAGRDSQHHFARAIDTERQTAASERESLLATITGLVNGSALQQEARMSGVVESANKRTKTAENAYHIAQQTYGSGMDAWNTSAHGLVESSIKSRDAVKTKLKGDWSRANDQTTKLQQTTNAVHGETVRIVDGQMAQMDSQLSALDDVLSRVRAQNDEHHVAHTRTLSQLAGGVQESYSSIGKHFETSYQRVKTLDGDMSERAGSLQTTLADLAAEGDVRQALGLLRSETSTAHIAEYVATGETPAKAQYTYPTTLPRTEAHQTLLNRMRGIETRPSSPTKRSPSKLARASPSKPTSSPSKTPIFTDTPPALATQPHPASAPPTRPASASASASSNPSLRELDANATIIPAAAAAAGLAAPPGILPARTAISLSGGGAESGGAESKVLAPSLKRQYTNPLERAQGGALESKVPTVMGGRGGLRATIAGVGMGEGRENVPPSSLLLGSGQGGGVGAGGRRLRSRGSD</sequence>
<dbReference type="Gene3D" id="3.40.850.10">
    <property type="entry name" value="Kinesin motor domain"/>
    <property type="match status" value="1"/>
</dbReference>
<feature type="transmembrane region" description="Helical" evidence="21">
    <location>
        <begin position="218"/>
        <end position="236"/>
    </location>
</feature>
<dbReference type="CDD" id="cd01364">
    <property type="entry name" value="KISc_BimC_Eg5"/>
    <property type="match status" value="1"/>
</dbReference>
<dbReference type="PROSITE" id="PS00411">
    <property type="entry name" value="KINESIN_MOTOR_1"/>
    <property type="match status" value="1"/>
</dbReference>
<keyword evidence="13 21" id="KW-0472">Membrane</keyword>
<dbReference type="GO" id="GO:0008574">
    <property type="term" value="F:plus-end-directed microtubule motor activity"/>
    <property type="evidence" value="ECO:0007669"/>
    <property type="project" value="TreeGrafter"/>
</dbReference>
<evidence type="ECO:0000256" key="8">
    <source>
        <dbReference type="ARBA" id="ARBA00022741"/>
    </source>
</evidence>
<dbReference type="GO" id="GO:0005876">
    <property type="term" value="C:spindle microtubule"/>
    <property type="evidence" value="ECO:0007669"/>
    <property type="project" value="TreeGrafter"/>
</dbReference>
<comment type="similarity">
    <text evidence="17">Belongs to the TRAFAC class myosin-kinesin ATPase superfamily. Kinesin family. KIN-5/BimC subfamily.</text>
</comment>
<dbReference type="Pfam" id="PF13931">
    <property type="entry name" value="Microtub_bind"/>
    <property type="match status" value="1"/>
</dbReference>
<keyword evidence="7" id="KW-0493">Microtubule</keyword>
<dbReference type="Pfam" id="PF03676">
    <property type="entry name" value="PHAF1"/>
    <property type="match status" value="2"/>
</dbReference>
<feature type="compositionally biased region" description="Low complexity" evidence="20">
    <location>
        <begin position="7"/>
        <end position="21"/>
    </location>
</feature>
<keyword evidence="16" id="KW-0131">Cell cycle</keyword>
<dbReference type="InterPro" id="IPR013057">
    <property type="entry name" value="AA_transpt_TM"/>
</dbReference>
<evidence type="ECO:0000256" key="4">
    <source>
        <dbReference type="ARBA" id="ARBA00022553"/>
    </source>
</evidence>
<dbReference type="STRING" id="329885.A0A4U0V343"/>
<dbReference type="PANTHER" id="PTHR47970">
    <property type="entry name" value="KINESIN-LIKE PROTEIN KIF11"/>
    <property type="match status" value="1"/>
</dbReference>
<protein>
    <recommendedName>
        <fullName evidence="22">Kinesin motor domain-containing protein</fullName>
    </recommendedName>
</protein>
<evidence type="ECO:0000256" key="2">
    <source>
        <dbReference type="ARBA" id="ARBA00004370"/>
    </source>
</evidence>
<feature type="transmembrane region" description="Helical" evidence="21">
    <location>
        <begin position="157"/>
        <end position="175"/>
    </location>
</feature>
<evidence type="ECO:0000256" key="19">
    <source>
        <dbReference type="SAM" id="Coils"/>
    </source>
</evidence>
<feature type="compositionally biased region" description="Acidic residues" evidence="20">
    <location>
        <begin position="1000"/>
        <end position="1011"/>
    </location>
</feature>
<feature type="transmembrane region" description="Helical" evidence="21">
    <location>
        <begin position="438"/>
        <end position="458"/>
    </location>
</feature>
<dbReference type="InterPro" id="IPR025901">
    <property type="entry name" value="Kinesin-assoc_MT-bd_dom"/>
</dbReference>
<feature type="transmembrane region" description="Helical" evidence="21">
    <location>
        <begin position="393"/>
        <end position="418"/>
    </location>
</feature>
<keyword evidence="6 21" id="KW-0812">Transmembrane</keyword>
<evidence type="ECO:0000256" key="1">
    <source>
        <dbReference type="ARBA" id="ARBA00004245"/>
    </source>
</evidence>
<evidence type="ECO:0000256" key="3">
    <source>
        <dbReference type="ARBA" id="ARBA00022490"/>
    </source>
</evidence>
<evidence type="ECO:0000256" key="10">
    <source>
        <dbReference type="ARBA" id="ARBA00022840"/>
    </source>
</evidence>
<evidence type="ECO:0000256" key="6">
    <source>
        <dbReference type="ARBA" id="ARBA00022692"/>
    </source>
</evidence>
<feature type="transmembrane region" description="Helical" evidence="21">
    <location>
        <begin position="248"/>
        <end position="268"/>
    </location>
</feature>
<evidence type="ECO:0000256" key="14">
    <source>
        <dbReference type="ARBA" id="ARBA00023175"/>
    </source>
</evidence>
<gene>
    <name evidence="23" type="ORF">B0A54_05951</name>
</gene>
<keyword evidence="3" id="KW-0963">Cytoplasm</keyword>
<dbReference type="PANTHER" id="PTHR47970:SF12">
    <property type="entry name" value="KINESIN FAMILY MEMBER 11"/>
    <property type="match status" value="1"/>
</dbReference>
<dbReference type="GO" id="GO:0007018">
    <property type="term" value="P:microtubule-based movement"/>
    <property type="evidence" value="ECO:0007669"/>
    <property type="project" value="InterPro"/>
</dbReference>
<dbReference type="GO" id="GO:0016020">
    <property type="term" value="C:membrane"/>
    <property type="evidence" value="ECO:0007669"/>
    <property type="project" value="UniProtKB-SubCell"/>
</dbReference>
<dbReference type="SMART" id="SM00129">
    <property type="entry name" value="KISc"/>
    <property type="match status" value="1"/>
</dbReference>
<keyword evidence="11 21" id="KW-1133">Transmembrane helix</keyword>
<dbReference type="EMBL" id="NAJP01000020">
    <property type="protein sequence ID" value="TKA43004.1"/>
    <property type="molecule type" value="Genomic_DNA"/>
</dbReference>
<feature type="region of interest" description="Disordered" evidence="20">
    <location>
        <begin position="2201"/>
        <end position="2236"/>
    </location>
</feature>
<dbReference type="InterPro" id="IPR005373">
    <property type="entry name" value="PHAF1"/>
</dbReference>
<dbReference type="PROSITE" id="PS50067">
    <property type="entry name" value="KINESIN_MOTOR_2"/>
    <property type="match status" value="1"/>
</dbReference>
<evidence type="ECO:0000313" key="23">
    <source>
        <dbReference type="EMBL" id="TKA43004.1"/>
    </source>
</evidence>
<keyword evidence="4" id="KW-0597">Phosphoprotein</keyword>
<feature type="coiled-coil region" evidence="19">
    <location>
        <begin position="1431"/>
        <end position="1458"/>
    </location>
</feature>
<reference evidence="23 24" key="1">
    <citation type="submission" date="2017-03" db="EMBL/GenBank/DDBJ databases">
        <title>Genomes of endolithic fungi from Antarctica.</title>
        <authorList>
            <person name="Coleine C."/>
            <person name="Masonjones S."/>
            <person name="Stajich J.E."/>
        </authorList>
    </citation>
    <scope>NUCLEOTIDE SEQUENCE [LARGE SCALE GENOMIC DNA]</scope>
    <source>
        <strain evidence="23 24">CCFEE 5311</strain>
    </source>
</reference>
<dbReference type="InterPro" id="IPR019821">
    <property type="entry name" value="Kinesin_motor_CS"/>
</dbReference>
<evidence type="ECO:0000259" key="22">
    <source>
        <dbReference type="PROSITE" id="PS50067"/>
    </source>
</evidence>
<feature type="transmembrane region" description="Helical" evidence="21">
    <location>
        <begin position="464"/>
        <end position="488"/>
    </location>
</feature>
<accession>A0A4U0V343</accession>
<dbReference type="GO" id="GO:0072686">
    <property type="term" value="C:mitotic spindle"/>
    <property type="evidence" value="ECO:0007669"/>
    <property type="project" value="TreeGrafter"/>
</dbReference>
<keyword evidence="10 18" id="KW-0067">ATP-binding</keyword>
<evidence type="ECO:0000256" key="17">
    <source>
        <dbReference type="ARBA" id="ARBA00034704"/>
    </source>
</evidence>
<keyword evidence="9" id="KW-0498">Mitosis</keyword>
<evidence type="ECO:0000256" key="13">
    <source>
        <dbReference type="ARBA" id="ARBA00023136"/>
    </source>
</evidence>
<feature type="compositionally biased region" description="Polar residues" evidence="20">
    <location>
        <begin position="1042"/>
        <end position="1064"/>
    </location>
</feature>
<dbReference type="Pfam" id="PF01490">
    <property type="entry name" value="Aa_trans"/>
    <property type="match status" value="1"/>
</dbReference>
<dbReference type="Pfam" id="PF00225">
    <property type="entry name" value="Kinesin"/>
    <property type="match status" value="1"/>
</dbReference>
<comment type="subcellular location">
    <subcellularLocation>
        <location evidence="1">Cytoplasm</location>
        <location evidence="1">Cytoskeleton</location>
    </subcellularLocation>
    <subcellularLocation>
        <location evidence="2">Membrane</location>
    </subcellularLocation>
</comment>
<feature type="transmembrane region" description="Helical" evidence="21">
    <location>
        <begin position="519"/>
        <end position="540"/>
    </location>
</feature>
<evidence type="ECO:0000256" key="21">
    <source>
        <dbReference type="SAM" id="Phobius"/>
    </source>
</evidence>
<dbReference type="GO" id="GO:0008017">
    <property type="term" value="F:microtubule binding"/>
    <property type="evidence" value="ECO:0007669"/>
    <property type="project" value="InterPro"/>
</dbReference>
<name>A0A4U0V343_9PEZI</name>
<feature type="compositionally biased region" description="Gly residues" evidence="20">
    <location>
        <begin position="2217"/>
        <end position="2227"/>
    </location>
</feature>
<feature type="transmembrane region" description="Helical" evidence="21">
    <location>
        <begin position="129"/>
        <end position="151"/>
    </location>
</feature>
<dbReference type="InterPro" id="IPR036961">
    <property type="entry name" value="Kinesin_motor_dom_sf"/>
</dbReference>
<feature type="compositionally biased region" description="Polar residues" evidence="20">
    <location>
        <begin position="836"/>
        <end position="850"/>
    </location>
</feature>
<evidence type="ECO:0000256" key="9">
    <source>
        <dbReference type="ARBA" id="ARBA00022776"/>
    </source>
</evidence>
<dbReference type="InterPro" id="IPR047149">
    <property type="entry name" value="KIF11-like"/>
</dbReference>
<dbReference type="InterPro" id="IPR001752">
    <property type="entry name" value="Kinesin_motor_dom"/>
</dbReference>
<feature type="coiled-coil region" evidence="19">
    <location>
        <begin position="1742"/>
        <end position="1769"/>
    </location>
</feature>
<keyword evidence="8 18" id="KW-0547">Nucleotide-binding</keyword>
<feature type="region of interest" description="Disordered" evidence="20">
    <location>
        <begin position="803"/>
        <end position="850"/>
    </location>
</feature>
<feature type="region of interest" description="Disordered" evidence="20">
    <location>
        <begin position="1"/>
        <end position="21"/>
    </location>
</feature>
<evidence type="ECO:0000256" key="18">
    <source>
        <dbReference type="PROSITE-ProRule" id="PRU00283"/>
    </source>
</evidence>
<evidence type="ECO:0000256" key="15">
    <source>
        <dbReference type="ARBA" id="ARBA00023212"/>
    </source>
</evidence>
<feature type="domain" description="Kinesin motor" evidence="22">
    <location>
        <begin position="1083"/>
        <end position="1422"/>
    </location>
</feature>
<feature type="transmembrane region" description="Helical" evidence="21">
    <location>
        <begin position="356"/>
        <end position="373"/>
    </location>
</feature>
<keyword evidence="12 19" id="KW-0175">Coiled coil</keyword>
<dbReference type="FunFam" id="3.40.850.10:FF:000051">
    <property type="entry name" value="Kinesin-like protein bimC"/>
    <property type="match status" value="1"/>
</dbReference>
<feature type="compositionally biased region" description="Low complexity" evidence="20">
    <location>
        <begin position="2096"/>
        <end position="2108"/>
    </location>
</feature>
<proteinExistence type="inferred from homology"/>
<comment type="caution">
    <text evidence="23">The sequence shown here is derived from an EMBL/GenBank/DDBJ whole genome shotgun (WGS) entry which is preliminary data.</text>
</comment>
<feature type="region of interest" description="Disordered" evidence="20">
    <location>
        <begin position="2039"/>
        <end position="2108"/>
    </location>
</feature>
<dbReference type="PRINTS" id="PR00380">
    <property type="entry name" value="KINESINHEAVY"/>
</dbReference>
<keyword evidence="15" id="KW-0206">Cytoskeleton</keyword>
<evidence type="ECO:0000256" key="11">
    <source>
        <dbReference type="ARBA" id="ARBA00022989"/>
    </source>
</evidence>
<feature type="compositionally biased region" description="Low complexity" evidence="20">
    <location>
        <begin position="2044"/>
        <end position="2073"/>
    </location>
</feature>
<evidence type="ECO:0000256" key="7">
    <source>
        <dbReference type="ARBA" id="ARBA00022701"/>
    </source>
</evidence>
<dbReference type="OrthoDB" id="3176171at2759"/>
<dbReference type="Proteomes" id="UP000310066">
    <property type="component" value="Unassembled WGS sequence"/>
</dbReference>
<keyword evidence="5" id="KW-0132">Cell division</keyword>
<dbReference type="SUPFAM" id="SSF52540">
    <property type="entry name" value="P-loop containing nucleoside triphosphate hydrolases"/>
    <property type="match status" value="1"/>
</dbReference>
<evidence type="ECO:0000256" key="16">
    <source>
        <dbReference type="ARBA" id="ARBA00023306"/>
    </source>
</evidence>
<dbReference type="GO" id="GO:0051301">
    <property type="term" value="P:cell division"/>
    <property type="evidence" value="ECO:0007669"/>
    <property type="project" value="UniProtKB-KW"/>
</dbReference>
<dbReference type="GO" id="GO:0005634">
    <property type="term" value="C:nucleus"/>
    <property type="evidence" value="ECO:0007669"/>
    <property type="project" value="TreeGrafter"/>
</dbReference>
<feature type="compositionally biased region" description="Polar residues" evidence="20">
    <location>
        <begin position="815"/>
        <end position="828"/>
    </location>
</feature>
<evidence type="ECO:0000256" key="5">
    <source>
        <dbReference type="ARBA" id="ARBA00022618"/>
    </source>
</evidence>
<dbReference type="InterPro" id="IPR047241">
    <property type="entry name" value="KIF11-like_kin_motor_dom"/>
</dbReference>